<feature type="transmembrane region" description="Helical" evidence="10">
    <location>
        <begin position="70"/>
        <end position="91"/>
    </location>
</feature>
<keyword evidence="4 10" id="KW-1133">Transmembrane helix</keyword>
<keyword evidence="8 9" id="KW-0807">Transducer</keyword>
<dbReference type="Gene3D" id="1.20.1070.10">
    <property type="entry name" value="Rhodopsin 7-helix transmembrane proteins"/>
    <property type="match status" value="1"/>
</dbReference>
<dbReference type="GO" id="GO:0007268">
    <property type="term" value="P:chemical synaptic transmission"/>
    <property type="evidence" value="ECO:0007669"/>
    <property type="project" value="TreeGrafter"/>
</dbReference>
<evidence type="ECO:0000256" key="5">
    <source>
        <dbReference type="ARBA" id="ARBA00023040"/>
    </source>
</evidence>
<evidence type="ECO:0000256" key="2">
    <source>
        <dbReference type="ARBA" id="ARBA00022475"/>
    </source>
</evidence>
<evidence type="ECO:0000256" key="3">
    <source>
        <dbReference type="ARBA" id="ARBA00022692"/>
    </source>
</evidence>
<feature type="transmembrane region" description="Helical" evidence="10">
    <location>
        <begin position="34"/>
        <end position="58"/>
    </location>
</feature>
<dbReference type="PROSITE" id="PS00237">
    <property type="entry name" value="G_PROTEIN_RECEP_F1_1"/>
    <property type="match status" value="1"/>
</dbReference>
<dbReference type="OrthoDB" id="10071887at2759"/>
<dbReference type="GO" id="GO:0007187">
    <property type="term" value="P:G protein-coupled receptor signaling pathway, coupled to cyclic nucleotide second messenger"/>
    <property type="evidence" value="ECO:0007669"/>
    <property type="project" value="TreeGrafter"/>
</dbReference>
<dbReference type="FunFam" id="1.20.1070.10:FF:000437">
    <property type="entry name" value="Predicted protein"/>
    <property type="match status" value="1"/>
</dbReference>
<evidence type="ECO:0000313" key="13">
    <source>
        <dbReference type="Proteomes" id="UP001163046"/>
    </source>
</evidence>
<comment type="subcellular location">
    <subcellularLocation>
        <location evidence="1">Cell membrane</location>
        <topology evidence="1">Multi-pass membrane protein</topology>
    </subcellularLocation>
</comment>
<feature type="domain" description="G-protein coupled receptors family 1 profile" evidence="11">
    <location>
        <begin position="50"/>
        <end position="296"/>
    </location>
</feature>
<evidence type="ECO:0000256" key="4">
    <source>
        <dbReference type="ARBA" id="ARBA00022989"/>
    </source>
</evidence>
<evidence type="ECO:0000259" key="11">
    <source>
        <dbReference type="PROSITE" id="PS50262"/>
    </source>
</evidence>
<dbReference type="AlphaFoldDB" id="A0A9W9Z7D7"/>
<feature type="transmembrane region" description="Helical" evidence="10">
    <location>
        <begin position="177"/>
        <end position="201"/>
    </location>
</feature>
<keyword evidence="6 10" id="KW-0472">Membrane</keyword>
<evidence type="ECO:0000256" key="6">
    <source>
        <dbReference type="ARBA" id="ARBA00023136"/>
    </source>
</evidence>
<name>A0A9W9Z7D7_9CNID</name>
<evidence type="ECO:0000313" key="12">
    <source>
        <dbReference type="EMBL" id="KAJ7376487.1"/>
    </source>
</evidence>
<dbReference type="GO" id="GO:0030594">
    <property type="term" value="F:neurotransmitter receptor activity"/>
    <property type="evidence" value="ECO:0007669"/>
    <property type="project" value="TreeGrafter"/>
</dbReference>
<evidence type="ECO:0000256" key="9">
    <source>
        <dbReference type="RuleBase" id="RU000688"/>
    </source>
</evidence>
<comment type="caution">
    <text evidence="12">The sequence shown here is derived from an EMBL/GenBank/DDBJ whole genome shotgun (WGS) entry which is preliminary data.</text>
</comment>
<dbReference type="InterPro" id="IPR000276">
    <property type="entry name" value="GPCR_Rhodpsn"/>
</dbReference>
<sequence>MADDQNVSEINIGKHELKSSVSATPLHRSDVDSLVFVIFSVLLAFAIVFGNTIVMAAFKHNRKLRKRNNMFLISLACSDCLVGVVSLPLWICISGLGISKGEVLYSLFISFDIFSALTSVFHLTAISVERYVSVSRPFLYRRLSLQSYTGTIASTWVLAAVIASLTPLQGLFKLQRFYAPSFTIIGFIGPLIVISSMYAGIFRIARSLSRRTPGASCAASEINCRVKRHLRKEIKMAMTLAVVSVFFFLAWLPFYVLLVTAVYCQHCMPGYPGLQRLVDFVKWMHYSNSAVNPFIYALRDPKMRREFLQLLQFKGLSAKLPCLRSTRDRGSTNRVQEV</sequence>
<feature type="transmembrane region" description="Helical" evidence="10">
    <location>
        <begin position="237"/>
        <end position="263"/>
    </location>
</feature>
<dbReference type="PROSITE" id="PS50262">
    <property type="entry name" value="G_PROTEIN_RECEP_F1_2"/>
    <property type="match status" value="1"/>
</dbReference>
<evidence type="ECO:0000256" key="1">
    <source>
        <dbReference type="ARBA" id="ARBA00004651"/>
    </source>
</evidence>
<dbReference type="PANTHER" id="PTHR24247">
    <property type="entry name" value="5-HYDROXYTRYPTAMINE RECEPTOR"/>
    <property type="match status" value="1"/>
</dbReference>
<gene>
    <name evidence="12" type="ORF">OS493_034223</name>
</gene>
<dbReference type="GO" id="GO:0004993">
    <property type="term" value="F:G protein-coupled serotonin receptor activity"/>
    <property type="evidence" value="ECO:0007669"/>
    <property type="project" value="TreeGrafter"/>
</dbReference>
<evidence type="ECO:0000256" key="8">
    <source>
        <dbReference type="ARBA" id="ARBA00023224"/>
    </source>
</evidence>
<comment type="similarity">
    <text evidence="9">Belongs to the G-protein coupled receptor 1 family.</text>
</comment>
<keyword evidence="3 9" id="KW-0812">Transmembrane</keyword>
<dbReference type="Pfam" id="PF00001">
    <property type="entry name" value="7tm_1"/>
    <property type="match status" value="1"/>
</dbReference>
<evidence type="ECO:0000256" key="10">
    <source>
        <dbReference type="SAM" id="Phobius"/>
    </source>
</evidence>
<dbReference type="CDD" id="cd14967">
    <property type="entry name" value="7tmA_amine_R-like"/>
    <property type="match status" value="1"/>
</dbReference>
<dbReference type="GO" id="GO:0030425">
    <property type="term" value="C:dendrite"/>
    <property type="evidence" value="ECO:0007669"/>
    <property type="project" value="TreeGrafter"/>
</dbReference>
<keyword evidence="13" id="KW-1185">Reference proteome</keyword>
<reference evidence="12" key="1">
    <citation type="submission" date="2023-01" db="EMBL/GenBank/DDBJ databases">
        <title>Genome assembly of the deep-sea coral Lophelia pertusa.</title>
        <authorList>
            <person name="Herrera S."/>
            <person name="Cordes E."/>
        </authorList>
    </citation>
    <scope>NUCLEOTIDE SEQUENCE</scope>
    <source>
        <strain evidence="12">USNM1676648</strain>
        <tissue evidence="12">Polyp</tissue>
    </source>
</reference>
<evidence type="ECO:0000256" key="7">
    <source>
        <dbReference type="ARBA" id="ARBA00023170"/>
    </source>
</evidence>
<accession>A0A9W9Z7D7</accession>
<keyword evidence="7 9" id="KW-0675">Receptor</keyword>
<dbReference type="SUPFAM" id="SSF81321">
    <property type="entry name" value="Family A G protein-coupled receptor-like"/>
    <property type="match status" value="1"/>
</dbReference>
<feature type="transmembrane region" description="Helical" evidence="10">
    <location>
        <begin position="147"/>
        <end position="165"/>
    </location>
</feature>
<dbReference type="SMART" id="SM01381">
    <property type="entry name" value="7TM_GPCR_Srsx"/>
    <property type="match status" value="1"/>
</dbReference>
<proteinExistence type="inferred from homology"/>
<dbReference type="EMBL" id="MU826397">
    <property type="protein sequence ID" value="KAJ7376487.1"/>
    <property type="molecule type" value="Genomic_DNA"/>
</dbReference>
<dbReference type="PANTHER" id="PTHR24247:SF202">
    <property type="entry name" value="5-HYDROXYTRYPTAMINE RECEPTOR 1"/>
    <property type="match status" value="1"/>
</dbReference>
<dbReference type="GO" id="GO:0005886">
    <property type="term" value="C:plasma membrane"/>
    <property type="evidence" value="ECO:0007669"/>
    <property type="project" value="UniProtKB-SubCell"/>
</dbReference>
<dbReference type="Proteomes" id="UP001163046">
    <property type="component" value="Unassembled WGS sequence"/>
</dbReference>
<dbReference type="GO" id="GO:0045202">
    <property type="term" value="C:synapse"/>
    <property type="evidence" value="ECO:0007669"/>
    <property type="project" value="GOC"/>
</dbReference>
<dbReference type="InterPro" id="IPR017452">
    <property type="entry name" value="GPCR_Rhodpsn_7TM"/>
</dbReference>
<organism evidence="12 13">
    <name type="scientific">Desmophyllum pertusum</name>
    <dbReference type="NCBI Taxonomy" id="174260"/>
    <lineage>
        <taxon>Eukaryota</taxon>
        <taxon>Metazoa</taxon>
        <taxon>Cnidaria</taxon>
        <taxon>Anthozoa</taxon>
        <taxon>Hexacorallia</taxon>
        <taxon>Scleractinia</taxon>
        <taxon>Caryophylliina</taxon>
        <taxon>Caryophylliidae</taxon>
        <taxon>Desmophyllum</taxon>
    </lineage>
</organism>
<keyword evidence="5 9" id="KW-0297">G-protein coupled receptor</keyword>
<feature type="transmembrane region" description="Helical" evidence="10">
    <location>
        <begin position="103"/>
        <end position="126"/>
    </location>
</feature>
<dbReference type="PRINTS" id="PR00237">
    <property type="entry name" value="GPCRRHODOPSN"/>
</dbReference>
<keyword evidence="2" id="KW-1003">Cell membrane</keyword>
<protein>
    <recommendedName>
        <fullName evidence="11">G-protein coupled receptors family 1 profile domain-containing protein</fullName>
    </recommendedName>
</protein>